<dbReference type="InterPro" id="IPR003593">
    <property type="entry name" value="AAA+_ATPase"/>
</dbReference>
<keyword evidence="2" id="KW-1003">Cell membrane</keyword>
<dbReference type="PROSITE" id="PS50901">
    <property type="entry name" value="FTSK"/>
    <property type="match status" value="3"/>
</dbReference>
<keyword evidence="3 11" id="KW-0812">Transmembrane</keyword>
<dbReference type="Proteomes" id="UP000265354">
    <property type="component" value="Unassembled WGS sequence"/>
</dbReference>
<name>A0A388SZZ1_9ACTN</name>
<evidence type="ECO:0000256" key="1">
    <source>
        <dbReference type="ARBA" id="ARBA00004651"/>
    </source>
</evidence>
<keyword evidence="7 11" id="KW-1133">Transmembrane helix</keyword>
<dbReference type="NCBIfam" id="TIGR03925">
    <property type="entry name" value="T7SS_EccC_b"/>
    <property type="match status" value="1"/>
</dbReference>
<dbReference type="InterPro" id="IPR023836">
    <property type="entry name" value="EccCa-like_Actinobacteria"/>
</dbReference>
<evidence type="ECO:0000256" key="7">
    <source>
        <dbReference type="ARBA" id="ARBA00022989"/>
    </source>
</evidence>
<evidence type="ECO:0000313" key="13">
    <source>
        <dbReference type="EMBL" id="GBQ02227.1"/>
    </source>
</evidence>
<evidence type="ECO:0000256" key="4">
    <source>
        <dbReference type="ARBA" id="ARBA00022737"/>
    </source>
</evidence>
<evidence type="ECO:0000256" key="6">
    <source>
        <dbReference type="ARBA" id="ARBA00022840"/>
    </source>
</evidence>
<dbReference type="EMBL" id="BGZL01000010">
    <property type="protein sequence ID" value="GBQ02227.1"/>
    <property type="molecule type" value="Genomic_DNA"/>
</dbReference>
<evidence type="ECO:0000256" key="3">
    <source>
        <dbReference type="ARBA" id="ARBA00022692"/>
    </source>
</evidence>
<accession>A0A388SZZ1</accession>
<dbReference type="InterPro" id="IPR027417">
    <property type="entry name" value="P-loop_NTPase"/>
</dbReference>
<feature type="domain" description="FtsK" evidence="12">
    <location>
        <begin position="1174"/>
        <end position="1358"/>
    </location>
</feature>
<evidence type="ECO:0000256" key="8">
    <source>
        <dbReference type="ARBA" id="ARBA00023136"/>
    </source>
</evidence>
<dbReference type="SMART" id="SM00382">
    <property type="entry name" value="AAA"/>
    <property type="match status" value="3"/>
</dbReference>
<feature type="transmembrane region" description="Helical" evidence="11">
    <location>
        <begin position="66"/>
        <end position="88"/>
    </location>
</feature>
<feature type="domain" description="FtsK" evidence="12">
    <location>
        <begin position="885"/>
        <end position="1076"/>
    </location>
</feature>
<comment type="subcellular location">
    <subcellularLocation>
        <location evidence="1">Cell membrane</location>
        <topology evidence="1">Multi-pass membrane protein</topology>
    </subcellularLocation>
</comment>
<feature type="binding site" evidence="9">
    <location>
        <begin position="903"/>
        <end position="910"/>
    </location>
    <ligand>
        <name>ATP</name>
        <dbReference type="ChEBI" id="CHEBI:30616"/>
    </ligand>
</feature>
<dbReference type="InterPro" id="IPR023837">
    <property type="entry name" value="EccCb-like_Actinobacteria"/>
</dbReference>
<evidence type="ECO:0000256" key="2">
    <source>
        <dbReference type="ARBA" id="ARBA00022475"/>
    </source>
</evidence>
<dbReference type="Pfam" id="PF01580">
    <property type="entry name" value="FtsK_SpoIIIE"/>
    <property type="match status" value="3"/>
</dbReference>
<feature type="domain" description="FtsK" evidence="12">
    <location>
        <begin position="524"/>
        <end position="724"/>
    </location>
</feature>
<evidence type="ECO:0000313" key="14">
    <source>
        <dbReference type="Proteomes" id="UP000265354"/>
    </source>
</evidence>
<gene>
    <name evidence="13" type="ORF">SSP531S_36840</name>
</gene>
<protein>
    <submittedName>
        <fullName evidence="13">Type VII secretion protein EccCa</fullName>
    </submittedName>
</protein>
<reference evidence="13 14" key="1">
    <citation type="submission" date="2018-07" db="EMBL/GenBank/DDBJ databases">
        <title>Whole Genome Shotgun Sequence of Streptomyces spongiicola strain 531S.</title>
        <authorList>
            <person name="Dohra H."/>
            <person name="Kodani S."/>
        </authorList>
    </citation>
    <scope>NUCLEOTIDE SEQUENCE [LARGE SCALE GENOMIC DNA]</scope>
    <source>
        <strain evidence="13 14">531S</strain>
    </source>
</reference>
<dbReference type="NCBIfam" id="TIGR03924">
    <property type="entry name" value="T7SS_EccC_a"/>
    <property type="match status" value="1"/>
</dbReference>
<keyword evidence="4" id="KW-0677">Repeat</keyword>
<keyword evidence="8 11" id="KW-0472">Membrane</keyword>
<feature type="transmembrane region" description="Helical" evidence="11">
    <location>
        <begin position="40"/>
        <end position="59"/>
    </location>
</feature>
<evidence type="ECO:0000256" key="11">
    <source>
        <dbReference type="SAM" id="Phobius"/>
    </source>
</evidence>
<dbReference type="InterPro" id="IPR002543">
    <property type="entry name" value="FtsK_dom"/>
</dbReference>
<dbReference type="InterPro" id="IPR050206">
    <property type="entry name" value="FtsK/SpoIIIE/SftA"/>
</dbReference>
<proteinExistence type="predicted"/>
<organism evidence="13 14">
    <name type="scientific">Streptomyces spongiicola</name>
    <dbReference type="NCBI Taxonomy" id="1690221"/>
    <lineage>
        <taxon>Bacteria</taxon>
        <taxon>Bacillati</taxon>
        <taxon>Actinomycetota</taxon>
        <taxon>Actinomycetes</taxon>
        <taxon>Kitasatosporales</taxon>
        <taxon>Streptomycetaceae</taxon>
        <taxon>Streptomyces</taxon>
    </lineage>
</organism>
<evidence type="ECO:0000256" key="10">
    <source>
        <dbReference type="SAM" id="MobiDB-lite"/>
    </source>
</evidence>
<feature type="compositionally biased region" description="Acidic residues" evidence="10">
    <location>
        <begin position="796"/>
        <end position="812"/>
    </location>
</feature>
<evidence type="ECO:0000256" key="9">
    <source>
        <dbReference type="PROSITE-ProRule" id="PRU00289"/>
    </source>
</evidence>
<dbReference type="PANTHER" id="PTHR22683">
    <property type="entry name" value="SPORULATION PROTEIN RELATED"/>
    <property type="match status" value="1"/>
</dbReference>
<feature type="compositionally biased region" description="Low complexity" evidence="10">
    <location>
        <begin position="232"/>
        <end position="272"/>
    </location>
</feature>
<evidence type="ECO:0000256" key="5">
    <source>
        <dbReference type="ARBA" id="ARBA00022741"/>
    </source>
</evidence>
<dbReference type="GO" id="GO:0003677">
    <property type="term" value="F:DNA binding"/>
    <property type="evidence" value="ECO:0007669"/>
    <property type="project" value="InterPro"/>
</dbReference>
<feature type="binding site" evidence="9">
    <location>
        <begin position="547"/>
        <end position="554"/>
    </location>
    <ligand>
        <name>ATP</name>
        <dbReference type="ChEBI" id="CHEBI:30616"/>
    </ligand>
</feature>
<feature type="binding site" evidence="9">
    <location>
        <begin position="1191"/>
        <end position="1198"/>
    </location>
    <ligand>
        <name>ATP</name>
        <dbReference type="ChEBI" id="CHEBI:30616"/>
    </ligand>
</feature>
<comment type="caution">
    <text evidence="13">The sequence shown here is derived from an EMBL/GenBank/DDBJ whole genome shotgun (WGS) entry which is preliminary data.</text>
</comment>
<evidence type="ECO:0000259" key="12">
    <source>
        <dbReference type="PROSITE" id="PS50901"/>
    </source>
</evidence>
<sequence>MSVVLFRRPARRRGPEMPEGQLTLQEPPVLAETVPDTSAIWTYLPMALMSVSMMLMFLRPGGGNGVFMYLAMGVMALSAAAMLFGQLMRRASERKQRLKGERRDYLRYLAQTRKRVRATIAEQQRALAWRHPEPASLRALARTSRLWERRPDDEDFGEIRLAVGEQQLALTLNPVSTRPVEDLEPLCAHALRRFVRAYSTIPDQPLGLYLRSSARILLRAEEAPGEEPDGPPGSSGSSGSSSGLSGSSGSSSGLSGSSGSSGHPGPGAPSSARGGGGGADPAGEPGADPVRALVRAALGQLAVFHAPEELWLALCVSDERRPDWEWAKWLPHTLHPYEEDGAGRVRRITADPTELDDLLGAEFAERPGFDPDARPGRDEPYTVVVLDGVNVPEGHRWEGHGYRNAVVLDVSGALRWRPGRNTLRLSVGEDRVSLVRTDRSRKERSVPLGRPDRLGRLGAESLARLLTPRRMGLGTDIAQPLDSDVELTALLGIPDLHRHEPAALFARHTGAARLRVPIAVGADGRPVELDIKESAQGGMGPHGMLIGATGSGKSELLRTLVLGLALTNSSETLNFVLVDFKGGATFLGLEELPHTSAVITNLADEAALVERMQDALHGELIRRQELLRARGNYTSAQEYERARAAGAELTPLPSLFVVVDEFSELLSAHREFMELFVMIGRLGRSLGVHLLLASQRLDEGRMHQLESHLSYRIGLRTFSAMESRGVLGVPDAYELPAQPGSGYLKSGVESLTRFRAAYSSGAYRRRTGAVVQARVAGQVVPFSSGWVVPRALDPSPEPEPEPESEGEENGDEETLLEVALERLRDSGPAAHQVWLPPLEEPSPLDALLPGTAPDPERGLTAAGWPGNGRLRVPVGLVDKPFEQRRDPLVVDLAGAGGHIAVAGGSQSGKSTLTRTLIAALALTHTPEEVQFYCLDFGGGGLSQLAGLPHVGGVAARLNPERVHRAVAEVMGLLARREQFFVDHTLDSMQSYRRRRAAGEFPDEPFGDVFMVVDGWSTVRQDYDELVPKFNELAARGLNYGIHLLVTTTRWVELSAQVRDQSATRLELRMGDPMDSEIDTRKARSVPRSGGRGITADSRMHFLAGLPRLDGSGSLDDLGDGVANLVAEISRHWPGPAAPQVRMLPHRLPLAELPAPEPTEGGGMRFPLGIDQEALEPVWHDFSRTPHLIVVGDAESGKTNLLRRVTRAVTDRYTPNEAKIIAVDYRRTLVDAIPEEYRIGHVISLDKLGETVDGAARAMKGRVPGAEIAPARMRRCDWWTGPRLFVLVDDYDMVSGGSFQSPFEPLFEHLTLGFEVGLHLVVARTALGAGRALGDALIRRLDEANNPAVLLSCPPTEGRLFGDTKPLSLPPGRALHIARRRARLFQTALVEENQEQGS</sequence>
<dbReference type="PANTHER" id="PTHR22683:SF1">
    <property type="entry name" value="TYPE VII SECRETION SYSTEM PROTEIN ESSC"/>
    <property type="match status" value="1"/>
</dbReference>
<dbReference type="GO" id="GO:0005886">
    <property type="term" value="C:plasma membrane"/>
    <property type="evidence" value="ECO:0007669"/>
    <property type="project" value="UniProtKB-SubCell"/>
</dbReference>
<dbReference type="SUPFAM" id="SSF52540">
    <property type="entry name" value="P-loop containing nucleoside triphosphate hydrolases"/>
    <property type="match status" value="3"/>
</dbReference>
<feature type="region of interest" description="Disordered" evidence="10">
    <location>
        <begin position="223"/>
        <end position="287"/>
    </location>
</feature>
<keyword evidence="6 9" id="KW-0067">ATP-binding</keyword>
<feature type="region of interest" description="Disordered" evidence="10">
    <location>
        <begin position="787"/>
        <end position="812"/>
    </location>
</feature>
<keyword evidence="5 9" id="KW-0547">Nucleotide-binding</keyword>
<dbReference type="Gene3D" id="3.40.50.300">
    <property type="entry name" value="P-loop containing nucleotide triphosphate hydrolases"/>
    <property type="match status" value="3"/>
</dbReference>
<dbReference type="GO" id="GO:0005524">
    <property type="term" value="F:ATP binding"/>
    <property type="evidence" value="ECO:0007669"/>
    <property type="project" value="UniProtKB-UniRule"/>
</dbReference>